<feature type="domain" description="Carbohydrate kinase FGGY N-terminal" evidence="4">
    <location>
        <begin position="11"/>
        <end position="258"/>
    </location>
</feature>
<dbReference type="PIRSF" id="PIRSF000538">
    <property type="entry name" value="GlpK"/>
    <property type="match status" value="1"/>
</dbReference>
<comment type="similarity">
    <text evidence="1">Belongs to the FGGY kinase family.</text>
</comment>
<dbReference type="InterPro" id="IPR050406">
    <property type="entry name" value="FGGY_Carb_Kinase"/>
</dbReference>
<dbReference type="RefSeq" id="WP_226750622.1">
    <property type="nucleotide sequence ID" value="NZ_JAEINI020000003.1"/>
</dbReference>
<dbReference type="InterPro" id="IPR018484">
    <property type="entry name" value="FGGY_N"/>
</dbReference>
<evidence type="ECO:0000313" key="6">
    <source>
        <dbReference type="EMBL" id="MCB5226532.1"/>
    </source>
</evidence>
<dbReference type="InterPro" id="IPR000577">
    <property type="entry name" value="Carb_kinase_FGGY"/>
</dbReference>
<gene>
    <name evidence="6" type="ORF">JAO78_006855</name>
</gene>
<keyword evidence="2" id="KW-0808">Transferase</keyword>
<evidence type="ECO:0000256" key="3">
    <source>
        <dbReference type="ARBA" id="ARBA00022777"/>
    </source>
</evidence>
<accession>A0ABS8C2H2</accession>
<evidence type="ECO:0000259" key="5">
    <source>
        <dbReference type="Pfam" id="PF02782"/>
    </source>
</evidence>
<keyword evidence="3 6" id="KW-0418">Kinase</keyword>
<dbReference type="PANTHER" id="PTHR43095:SF5">
    <property type="entry name" value="XYLULOSE KINASE"/>
    <property type="match status" value="1"/>
</dbReference>
<reference evidence="6 7" key="1">
    <citation type="submission" date="2021-10" db="EMBL/GenBank/DDBJ databases">
        <title>Alishewanella koreense sp. nov. isolated from seawater of southwestern coast in South Korea and the proposal for the reclassification of Rheinheimera perlucida and Rheinheimera tuosuensis as Arsukibacterium perlucida and Arsukibacterium tuosuensis.</title>
        <authorList>
            <person name="Kim K.H."/>
            <person name="Ruan W."/>
            <person name="Kim K.R."/>
            <person name="Baek J.H."/>
            <person name="Jeon C.O."/>
        </authorList>
    </citation>
    <scope>NUCLEOTIDE SEQUENCE [LARGE SCALE GENOMIC DNA]</scope>
    <source>
        <strain evidence="6 7">16-MA</strain>
    </source>
</reference>
<dbReference type="InterPro" id="IPR018485">
    <property type="entry name" value="FGGY_C"/>
</dbReference>
<sequence length="523" mass="57795">MTTLASSKPTYILSIDFGTQSVRAIIIDEHGNILAKGQQPMPAYQTTSPGFAELTAASYWQALQQACQQLWQVSAIPASALAAMTLTTQRGTMFCLDKDKKPLRPAIIWLDQRQASQLPHLGWRRVLFKVVGAAAIVRRFQTRAPSNWLASNEPAIWQQTAHYVLLSGYLSWRLTGELTDCTAAQVGYLPFNFKRQRWASRFSWKWRALSIQPHQLPRLVAAGEPIGKLCAEAAADLGLPAGLSLLAAGSDKACEVLGCGGLTPDIGCISYGTTATITTVNSRYVEPQRWLPAYPAAHGNAYTSEVMIHRGFWLVSWFKEQFGLQERQAATEQGIEPEQLFDALLKAVPAGSMGLMLQPYWSPGITFPGPEAKGAMIGFSDVHERAHVYRAIIEGLVYALKEGSERLQRRNGQPIQTLRVSGGGAKSVEVLQITANVFNLPVERPHTHETSALGAAISAMVGLGRYPDHPSAIAAMCRLPQRYLPDPVNAAQYQRLYREVYLKMYRQLQPLYNKIRDITGYPT</sequence>
<evidence type="ECO:0000259" key="4">
    <source>
        <dbReference type="Pfam" id="PF00370"/>
    </source>
</evidence>
<dbReference type="EMBL" id="JAEINI020000003">
    <property type="protein sequence ID" value="MCB5226532.1"/>
    <property type="molecule type" value="Genomic_DNA"/>
</dbReference>
<dbReference type="SUPFAM" id="SSF53067">
    <property type="entry name" value="Actin-like ATPase domain"/>
    <property type="match status" value="2"/>
</dbReference>
<dbReference type="PANTHER" id="PTHR43095">
    <property type="entry name" value="SUGAR KINASE"/>
    <property type="match status" value="1"/>
</dbReference>
<dbReference type="Pfam" id="PF02782">
    <property type="entry name" value="FGGY_C"/>
    <property type="match status" value="1"/>
</dbReference>
<organism evidence="6 7">
    <name type="scientific">Alishewanella maricola</name>
    <dbReference type="NCBI Taxonomy" id="2795740"/>
    <lineage>
        <taxon>Bacteria</taxon>
        <taxon>Pseudomonadati</taxon>
        <taxon>Pseudomonadota</taxon>
        <taxon>Gammaproteobacteria</taxon>
        <taxon>Alteromonadales</taxon>
        <taxon>Alteromonadaceae</taxon>
        <taxon>Alishewanella</taxon>
    </lineage>
</organism>
<dbReference type="Proteomes" id="UP000633814">
    <property type="component" value="Unassembled WGS sequence"/>
</dbReference>
<evidence type="ECO:0000256" key="1">
    <source>
        <dbReference type="ARBA" id="ARBA00009156"/>
    </source>
</evidence>
<comment type="caution">
    <text evidence="6">The sequence shown here is derived from an EMBL/GenBank/DDBJ whole genome shotgun (WGS) entry which is preliminary data.</text>
</comment>
<proteinExistence type="inferred from homology"/>
<name>A0ABS8C2H2_9ALTE</name>
<feature type="domain" description="Carbohydrate kinase FGGY C-terminal" evidence="5">
    <location>
        <begin position="269"/>
        <end position="462"/>
    </location>
</feature>
<evidence type="ECO:0000256" key="2">
    <source>
        <dbReference type="ARBA" id="ARBA00022679"/>
    </source>
</evidence>
<keyword evidence="7" id="KW-1185">Reference proteome</keyword>
<dbReference type="Gene3D" id="3.30.420.40">
    <property type="match status" value="2"/>
</dbReference>
<evidence type="ECO:0000313" key="7">
    <source>
        <dbReference type="Proteomes" id="UP000633814"/>
    </source>
</evidence>
<dbReference type="GO" id="GO:0016301">
    <property type="term" value="F:kinase activity"/>
    <property type="evidence" value="ECO:0007669"/>
    <property type="project" value="UniProtKB-KW"/>
</dbReference>
<protein>
    <submittedName>
        <fullName evidence="6">FGGY-family carbohydrate kinase</fullName>
    </submittedName>
</protein>
<dbReference type="CDD" id="cd07779">
    <property type="entry name" value="ASKHA_NBD_FGGY_YgcE-like"/>
    <property type="match status" value="1"/>
</dbReference>
<dbReference type="InterPro" id="IPR043129">
    <property type="entry name" value="ATPase_NBD"/>
</dbReference>
<dbReference type="Pfam" id="PF00370">
    <property type="entry name" value="FGGY_N"/>
    <property type="match status" value="1"/>
</dbReference>